<protein>
    <submittedName>
        <fullName evidence="2">Glycosyltransferase family 4 protein</fullName>
    </submittedName>
</protein>
<feature type="domain" description="Glycosyl transferase family 1" evidence="1">
    <location>
        <begin position="236"/>
        <end position="380"/>
    </location>
</feature>
<evidence type="ECO:0000313" key="2">
    <source>
        <dbReference type="EMBL" id="MBH5322441.1"/>
    </source>
</evidence>
<dbReference type="SUPFAM" id="SSF53756">
    <property type="entry name" value="UDP-Glycosyltransferase/glycogen phosphorylase"/>
    <property type="match status" value="1"/>
</dbReference>
<keyword evidence="3" id="KW-1185">Reference proteome</keyword>
<dbReference type="RefSeq" id="WP_197921138.1">
    <property type="nucleotide sequence ID" value="NZ_CAWPTA010000007.1"/>
</dbReference>
<organism evidence="2 3">
    <name type="scientific">Aurantiacibacter sediminis</name>
    <dbReference type="NCBI Taxonomy" id="2793064"/>
    <lineage>
        <taxon>Bacteria</taxon>
        <taxon>Pseudomonadati</taxon>
        <taxon>Pseudomonadota</taxon>
        <taxon>Alphaproteobacteria</taxon>
        <taxon>Sphingomonadales</taxon>
        <taxon>Erythrobacteraceae</taxon>
        <taxon>Aurantiacibacter</taxon>
    </lineage>
</organism>
<gene>
    <name evidence="2" type="ORF">I5L03_07560</name>
</gene>
<dbReference type="Proteomes" id="UP000602442">
    <property type="component" value="Unassembled WGS sequence"/>
</dbReference>
<evidence type="ECO:0000313" key="3">
    <source>
        <dbReference type="Proteomes" id="UP000602442"/>
    </source>
</evidence>
<reference evidence="2 3" key="1">
    <citation type="submission" date="2020-11" db="EMBL/GenBank/DDBJ databases">
        <title>Erythrobacter sediminis sp. nov., a marine bacterium from a tidal flat of Garorim Bay.</title>
        <authorList>
            <person name="Kim D."/>
            <person name="Yoo Y."/>
            <person name="Kim J.-J."/>
        </authorList>
    </citation>
    <scope>NUCLEOTIDE SEQUENCE [LARGE SCALE GENOMIC DNA]</scope>
    <source>
        <strain evidence="2 3">JGD-13</strain>
    </source>
</reference>
<accession>A0ABS0N394</accession>
<evidence type="ECO:0000259" key="1">
    <source>
        <dbReference type="Pfam" id="PF00534"/>
    </source>
</evidence>
<name>A0ABS0N394_9SPHN</name>
<comment type="caution">
    <text evidence="2">The sequence shown here is derived from an EMBL/GenBank/DDBJ whole genome shotgun (WGS) entry which is preliminary data.</text>
</comment>
<proteinExistence type="predicted"/>
<dbReference type="InterPro" id="IPR001296">
    <property type="entry name" value="Glyco_trans_1"/>
</dbReference>
<dbReference type="EMBL" id="JAEANY010000002">
    <property type="protein sequence ID" value="MBH5322441.1"/>
    <property type="molecule type" value="Genomic_DNA"/>
</dbReference>
<dbReference type="CDD" id="cd03801">
    <property type="entry name" value="GT4_PimA-like"/>
    <property type="match status" value="1"/>
</dbReference>
<sequence>MADPRVILVQSGARRDYELAHMLERTGSLARLNTTSAWVEGHVSLLDRVLARLGGRFASAAGRRRIAGIPAKKIRTSVSADIARQAGDRFFPDVQSARKLQNYVLGRSVTRDGLNAANILFSVDGNGGFDLLRKARDAGLLVVSDIIITPLSERVVAEEQARWPDLGSEAVSDRQVALFEEHNRQLIALSDILICPSATVEEGVLTLAPDAADRIVRIPYGLGGYEIGRGTPRPGRVLFAGSGAIRKGLPYLGQAATLLKSIDPQVEVVVAGDFADSIRHNPLFSDLTFLGRLPRDAMMNEFAKADLFCLPSLAEGSAGVCLEALATGVPLVVTKEAGAPIEHDKAGLIVPKRDADALAQAIARIVNDRQMRDRMSETAIRGAADHKVERLAERLHVVLSEKLEAIDMVDAARQSG</sequence>
<dbReference type="Gene3D" id="3.40.50.2000">
    <property type="entry name" value="Glycogen Phosphorylase B"/>
    <property type="match status" value="1"/>
</dbReference>
<dbReference type="Pfam" id="PF00534">
    <property type="entry name" value="Glycos_transf_1"/>
    <property type="match status" value="1"/>
</dbReference>
<dbReference type="PANTHER" id="PTHR12526">
    <property type="entry name" value="GLYCOSYLTRANSFERASE"/>
    <property type="match status" value="1"/>
</dbReference>